<name>A0ABR4ADL5_9LECA</name>
<proteinExistence type="predicted"/>
<evidence type="ECO:0000313" key="2">
    <source>
        <dbReference type="Proteomes" id="UP001590950"/>
    </source>
</evidence>
<reference evidence="1 2" key="1">
    <citation type="submission" date="2024-09" db="EMBL/GenBank/DDBJ databases">
        <title>Rethinking Asexuality: The Enigmatic Case of Functional Sexual Genes in Lepraria (Stereocaulaceae).</title>
        <authorList>
            <person name="Doellman M."/>
            <person name="Sun Y."/>
            <person name="Barcenas-Pena A."/>
            <person name="Lumbsch H.T."/>
            <person name="Grewe F."/>
        </authorList>
    </citation>
    <scope>NUCLEOTIDE SEQUENCE [LARGE SCALE GENOMIC DNA]</scope>
    <source>
        <strain evidence="1 2">Mercado 3170</strain>
    </source>
</reference>
<gene>
    <name evidence="1" type="ORF">N7G274_003432</name>
</gene>
<protein>
    <submittedName>
        <fullName evidence="1">Uncharacterized protein</fullName>
    </submittedName>
</protein>
<comment type="caution">
    <text evidence="1">The sequence shown here is derived from an EMBL/GenBank/DDBJ whole genome shotgun (WGS) entry which is preliminary data.</text>
</comment>
<sequence length="129" mass="14152">MLLARNDNEASESFMFVLAGLKYPEMGHRYDDLPGRYADARSNGPNVDAILNSNVSIRNRPQGGYGVGEDDQDEDDGLMLIVLIFVYTMFGCTVPRKVEVVFDDPAVLSPPAHSLPVSQAVLMPSIFSD</sequence>
<keyword evidence="2" id="KW-1185">Reference proteome</keyword>
<evidence type="ECO:0000313" key="1">
    <source>
        <dbReference type="EMBL" id="KAL2043912.1"/>
    </source>
</evidence>
<organism evidence="1 2">
    <name type="scientific">Stereocaulon virgatum</name>
    <dbReference type="NCBI Taxonomy" id="373712"/>
    <lineage>
        <taxon>Eukaryota</taxon>
        <taxon>Fungi</taxon>
        <taxon>Dikarya</taxon>
        <taxon>Ascomycota</taxon>
        <taxon>Pezizomycotina</taxon>
        <taxon>Lecanoromycetes</taxon>
        <taxon>OSLEUM clade</taxon>
        <taxon>Lecanoromycetidae</taxon>
        <taxon>Lecanorales</taxon>
        <taxon>Lecanorineae</taxon>
        <taxon>Stereocaulaceae</taxon>
        <taxon>Stereocaulon</taxon>
    </lineage>
</organism>
<accession>A0ABR4ADL5</accession>
<dbReference type="Proteomes" id="UP001590950">
    <property type="component" value="Unassembled WGS sequence"/>
</dbReference>
<dbReference type="EMBL" id="JBEFKJ010000010">
    <property type="protein sequence ID" value="KAL2043912.1"/>
    <property type="molecule type" value="Genomic_DNA"/>
</dbReference>